<dbReference type="Proteomes" id="UP000002015">
    <property type="component" value="Chromosome"/>
</dbReference>
<keyword evidence="2" id="KW-1185">Reference proteome</keyword>
<accession>A8FYM6</accession>
<protein>
    <recommendedName>
        <fullName evidence="3">Lipoprotein</fullName>
    </recommendedName>
</protein>
<dbReference type="PROSITE" id="PS51257">
    <property type="entry name" value="PROKAR_LIPOPROTEIN"/>
    <property type="match status" value="1"/>
</dbReference>
<evidence type="ECO:0000313" key="1">
    <source>
        <dbReference type="EMBL" id="ABV37949.1"/>
    </source>
</evidence>
<dbReference type="HOGENOM" id="CLU_2059824_0_0_6"/>
<evidence type="ECO:0008006" key="3">
    <source>
        <dbReference type="Google" id="ProtNLM"/>
    </source>
</evidence>
<dbReference type="KEGG" id="sse:Ssed_3345"/>
<dbReference type="AlphaFoldDB" id="A8FYM6"/>
<evidence type="ECO:0000313" key="2">
    <source>
        <dbReference type="Proteomes" id="UP000002015"/>
    </source>
</evidence>
<organism evidence="1 2">
    <name type="scientific">Shewanella sediminis (strain HAW-EB3)</name>
    <dbReference type="NCBI Taxonomy" id="425104"/>
    <lineage>
        <taxon>Bacteria</taxon>
        <taxon>Pseudomonadati</taxon>
        <taxon>Pseudomonadota</taxon>
        <taxon>Gammaproteobacteria</taxon>
        <taxon>Alteromonadales</taxon>
        <taxon>Shewanellaceae</taxon>
        <taxon>Shewanella</taxon>
    </lineage>
</organism>
<proteinExistence type="predicted"/>
<gene>
    <name evidence="1" type="ordered locus">Ssed_3345</name>
</gene>
<sequence length="119" mass="13927" precursor="true">MASVKSRLTLLITILSFMSGCSSMKELEPMSYNSTEEMIQYLKLTEQQIQNISVINKRYDERLESSCIQGMRILKKAQHKKALQQARNDELKQVLSPQQLTLFQQKIRRDKAKKVARYM</sequence>
<name>A8FYM6_SHESH</name>
<dbReference type="EMBL" id="CP000821">
    <property type="protein sequence ID" value="ABV37949.1"/>
    <property type="molecule type" value="Genomic_DNA"/>
</dbReference>
<reference evidence="1 2" key="1">
    <citation type="submission" date="2007-08" db="EMBL/GenBank/DDBJ databases">
        <title>Complete sequence of Shewanella sediminis HAW-EB3.</title>
        <authorList>
            <consortium name="US DOE Joint Genome Institute"/>
            <person name="Copeland A."/>
            <person name="Lucas S."/>
            <person name="Lapidus A."/>
            <person name="Barry K."/>
            <person name="Glavina del Rio T."/>
            <person name="Dalin E."/>
            <person name="Tice H."/>
            <person name="Pitluck S."/>
            <person name="Chertkov O."/>
            <person name="Brettin T."/>
            <person name="Bruce D."/>
            <person name="Detter J.C."/>
            <person name="Han C."/>
            <person name="Schmutz J."/>
            <person name="Larimer F."/>
            <person name="Land M."/>
            <person name="Hauser L."/>
            <person name="Kyrpides N."/>
            <person name="Kim E."/>
            <person name="Zhao J.-S."/>
            <person name="Richardson P."/>
        </authorList>
    </citation>
    <scope>NUCLEOTIDE SEQUENCE [LARGE SCALE GENOMIC DNA]</scope>
    <source>
        <strain evidence="1 2">HAW-EB3</strain>
    </source>
</reference>